<organism evidence="25 26">
    <name type="scientific">Lactuca saligna</name>
    <name type="common">Willowleaf lettuce</name>
    <dbReference type="NCBI Taxonomy" id="75948"/>
    <lineage>
        <taxon>Eukaryota</taxon>
        <taxon>Viridiplantae</taxon>
        <taxon>Streptophyta</taxon>
        <taxon>Embryophyta</taxon>
        <taxon>Tracheophyta</taxon>
        <taxon>Spermatophyta</taxon>
        <taxon>Magnoliopsida</taxon>
        <taxon>eudicotyledons</taxon>
        <taxon>Gunneridae</taxon>
        <taxon>Pentapetalae</taxon>
        <taxon>asterids</taxon>
        <taxon>campanulids</taxon>
        <taxon>Asterales</taxon>
        <taxon>Asteraceae</taxon>
        <taxon>Cichorioideae</taxon>
        <taxon>Cichorieae</taxon>
        <taxon>Lactucinae</taxon>
        <taxon>Lactuca</taxon>
    </lineage>
</organism>
<dbReference type="Gene3D" id="1.10.510.10">
    <property type="entry name" value="Transferase(Phosphotransferase) domain 1"/>
    <property type="match status" value="1"/>
</dbReference>
<dbReference type="EMBL" id="OX465084">
    <property type="protein sequence ID" value="CAI9298659.1"/>
    <property type="molecule type" value="Genomic_DNA"/>
</dbReference>
<feature type="chain" id="PRO_5041248306" description="Protein kinase domain-containing protein" evidence="22">
    <location>
        <begin position="35"/>
        <end position="782"/>
    </location>
</feature>
<dbReference type="InterPro" id="IPR017441">
    <property type="entry name" value="Protein_kinase_ATP_BS"/>
</dbReference>
<dbReference type="GO" id="GO:0005886">
    <property type="term" value="C:plasma membrane"/>
    <property type="evidence" value="ECO:0007669"/>
    <property type="project" value="TreeGrafter"/>
</dbReference>
<evidence type="ECO:0000259" key="23">
    <source>
        <dbReference type="PROSITE" id="PS50011"/>
    </source>
</evidence>
<dbReference type="CDD" id="cd14066">
    <property type="entry name" value="STKc_IRAK"/>
    <property type="match status" value="1"/>
</dbReference>
<evidence type="ECO:0008006" key="27">
    <source>
        <dbReference type="Google" id="ProtNLM"/>
    </source>
</evidence>
<comment type="subcellular location">
    <subcellularLocation>
        <location evidence="1">Membrane</location>
        <topology evidence="1">Single-pass type I membrane protein</topology>
    </subcellularLocation>
</comment>
<protein>
    <recommendedName>
        <fullName evidence="27">Protein kinase domain-containing protein</fullName>
    </recommendedName>
</protein>
<evidence type="ECO:0000256" key="7">
    <source>
        <dbReference type="ARBA" id="ARBA00022729"/>
    </source>
</evidence>
<feature type="domain" description="EGF-like" evidence="24">
    <location>
        <begin position="322"/>
        <end position="359"/>
    </location>
</feature>
<dbReference type="FunFam" id="3.30.200.20:FF:000043">
    <property type="entry name" value="Wall-associated receptor kinase 2"/>
    <property type="match status" value="1"/>
</dbReference>
<evidence type="ECO:0000256" key="4">
    <source>
        <dbReference type="ARBA" id="ARBA00022553"/>
    </source>
</evidence>
<evidence type="ECO:0000313" key="26">
    <source>
        <dbReference type="Proteomes" id="UP001177003"/>
    </source>
</evidence>
<accession>A0AA36EJT9</accession>
<comment type="catalytic activity">
    <reaction evidence="17">
        <text>L-threonyl-[protein] + ATP = O-phospho-L-threonyl-[protein] + ADP + H(+)</text>
        <dbReference type="Rhea" id="RHEA:46608"/>
        <dbReference type="Rhea" id="RHEA-COMP:11060"/>
        <dbReference type="Rhea" id="RHEA-COMP:11605"/>
        <dbReference type="ChEBI" id="CHEBI:15378"/>
        <dbReference type="ChEBI" id="CHEBI:30013"/>
        <dbReference type="ChEBI" id="CHEBI:30616"/>
        <dbReference type="ChEBI" id="CHEBI:61977"/>
        <dbReference type="ChEBI" id="CHEBI:456216"/>
    </reaction>
</comment>
<dbReference type="PROSITE" id="PS00010">
    <property type="entry name" value="ASX_HYDROXYL"/>
    <property type="match status" value="1"/>
</dbReference>
<keyword evidence="3 19" id="KW-0245">EGF-like domain</keyword>
<dbReference type="PROSITE" id="PS50011">
    <property type="entry name" value="PROTEIN_KINASE_DOM"/>
    <property type="match status" value="1"/>
</dbReference>
<evidence type="ECO:0000256" key="22">
    <source>
        <dbReference type="SAM" id="SignalP"/>
    </source>
</evidence>
<comment type="function">
    <text evidence="18">Serine/threonine-protein kinase that may function as a signaling receptor of extracellular matrix component. Binding to pectin may have significance in the control of cell expansion, morphogenesis and development.</text>
</comment>
<keyword evidence="4" id="KW-0597">Phosphoprotein</keyword>
<dbReference type="InterPro" id="IPR000152">
    <property type="entry name" value="EGF-type_Asp/Asn_hydroxyl_site"/>
</dbReference>
<dbReference type="PANTHER" id="PTHR27005">
    <property type="entry name" value="WALL-ASSOCIATED RECEPTOR KINASE-LIKE 21"/>
    <property type="match status" value="1"/>
</dbReference>
<dbReference type="InterPro" id="IPR000742">
    <property type="entry name" value="EGF"/>
</dbReference>
<evidence type="ECO:0000256" key="14">
    <source>
        <dbReference type="ARBA" id="ARBA00023157"/>
    </source>
</evidence>
<dbReference type="SUPFAM" id="SSF56112">
    <property type="entry name" value="Protein kinase-like (PK-like)"/>
    <property type="match status" value="1"/>
</dbReference>
<evidence type="ECO:0000256" key="13">
    <source>
        <dbReference type="ARBA" id="ARBA00023136"/>
    </source>
</evidence>
<feature type="transmembrane region" description="Helical" evidence="21">
    <location>
        <begin position="376"/>
        <end position="398"/>
    </location>
</feature>
<dbReference type="InterPro" id="IPR018097">
    <property type="entry name" value="EGF_Ca-bd_CS"/>
</dbReference>
<evidence type="ECO:0000259" key="24">
    <source>
        <dbReference type="PROSITE" id="PS50026"/>
    </source>
</evidence>
<keyword evidence="11 20" id="KW-0067">ATP-binding</keyword>
<dbReference type="Pfam" id="PF13947">
    <property type="entry name" value="GUB_WAK_bind"/>
    <property type="match status" value="1"/>
</dbReference>
<keyword evidence="15" id="KW-0325">Glycoprotein</keyword>
<gene>
    <name evidence="25" type="ORF">LSALG_LOCUS37409</name>
</gene>
<dbReference type="FunFam" id="2.10.25.10:FF:000038">
    <property type="entry name" value="Fibrillin 2"/>
    <property type="match status" value="1"/>
</dbReference>
<dbReference type="GO" id="GO:0004674">
    <property type="term" value="F:protein serine/threonine kinase activity"/>
    <property type="evidence" value="ECO:0007669"/>
    <property type="project" value="UniProtKB-KW"/>
</dbReference>
<dbReference type="GO" id="GO:0030247">
    <property type="term" value="F:polysaccharide binding"/>
    <property type="evidence" value="ECO:0007669"/>
    <property type="project" value="InterPro"/>
</dbReference>
<dbReference type="InterPro" id="IPR049883">
    <property type="entry name" value="NOTCH1_EGF-like"/>
</dbReference>
<keyword evidence="5" id="KW-0808">Transferase</keyword>
<keyword evidence="2" id="KW-0723">Serine/threonine-protein kinase</keyword>
<keyword evidence="10" id="KW-0418">Kinase</keyword>
<evidence type="ECO:0000256" key="8">
    <source>
        <dbReference type="ARBA" id="ARBA00022737"/>
    </source>
</evidence>
<dbReference type="PROSITE" id="PS00107">
    <property type="entry name" value="PROTEIN_KINASE_ATP"/>
    <property type="match status" value="1"/>
</dbReference>
<dbReference type="PROSITE" id="PS00108">
    <property type="entry name" value="PROTEIN_KINASE_ST"/>
    <property type="match status" value="1"/>
</dbReference>
<evidence type="ECO:0000256" key="20">
    <source>
        <dbReference type="PROSITE-ProRule" id="PRU10141"/>
    </source>
</evidence>
<keyword evidence="9 20" id="KW-0547">Nucleotide-binding</keyword>
<dbReference type="PROSITE" id="PS50026">
    <property type="entry name" value="EGF_3"/>
    <property type="match status" value="1"/>
</dbReference>
<keyword evidence="26" id="KW-1185">Reference proteome</keyword>
<dbReference type="InterPro" id="IPR008271">
    <property type="entry name" value="Ser/Thr_kinase_AS"/>
</dbReference>
<dbReference type="InterPro" id="IPR025287">
    <property type="entry name" value="WAK_GUB"/>
</dbReference>
<dbReference type="Gene3D" id="2.10.25.10">
    <property type="entry name" value="Laminin"/>
    <property type="match status" value="1"/>
</dbReference>
<evidence type="ECO:0000256" key="15">
    <source>
        <dbReference type="ARBA" id="ARBA00023180"/>
    </source>
</evidence>
<dbReference type="SUPFAM" id="SSF57196">
    <property type="entry name" value="EGF/Laminin"/>
    <property type="match status" value="1"/>
</dbReference>
<dbReference type="GO" id="GO:0005524">
    <property type="term" value="F:ATP binding"/>
    <property type="evidence" value="ECO:0007669"/>
    <property type="project" value="UniProtKB-UniRule"/>
</dbReference>
<comment type="catalytic activity">
    <reaction evidence="16">
        <text>L-seryl-[protein] + ATP = O-phospho-L-seryl-[protein] + ADP + H(+)</text>
        <dbReference type="Rhea" id="RHEA:17989"/>
        <dbReference type="Rhea" id="RHEA-COMP:9863"/>
        <dbReference type="Rhea" id="RHEA-COMP:11604"/>
        <dbReference type="ChEBI" id="CHEBI:15378"/>
        <dbReference type="ChEBI" id="CHEBI:29999"/>
        <dbReference type="ChEBI" id="CHEBI:30616"/>
        <dbReference type="ChEBI" id="CHEBI:83421"/>
        <dbReference type="ChEBI" id="CHEBI:456216"/>
    </reaction>
</comment>
<dbReference type="CDD" id="cd00054">
    <property type="entry name" value="EGF_CA"/>
    <property type="match status" value="1"/>
</dbReference>
<dbReference type="SMART" id="SM00179">
    <property type="entry name" value="EGF_CA"/>
    <property type="match status" value="1"/>
</dbReference>
<proteinExistence type="predicted"/>
<dbReference type="SMART" id="SM00181">
    <property type="entry name" value="EGF"/>
    <property type="match status" value="2"/>
</dbReference>
<dbReference type="Pfam" id="PF07645">
    <property type="entry name" value="EGF_CA"/>
    <property type="match status" value="1"/>
</dbReference>
<feature type="signal peptide" evidence="22">
    <location>
        <begin position="1"/>
        <end position="34"/>
    </location>
</feature>
<dbReference type="Pfam" id="PF00069">
    <property type="entry name" value="Pkinase"/>
    <property type="match status" value="1"/>
</dbReference>
<dbReference type="GO" id="GO:0005509">
    <property type="term" value="F:calcium ion binding"/>
    <property type="evidence" value="ECO:0007669"/>
    <property type="project" value="InterPro"/>
</dbReference>
<evidence type="ECO:0000256" key="16">
    <source>
        <dbReference type="ARBA" id="ARBA00047558"/>
    </source>
</evidence>
<dbReference type="AlphaFoldDB" id="A0AA36EJT9"/>
<keyword evidence="6 21" id="KW-0812">Transmembrane</keyword>
<comment type="caution">
    <text evidence="19">Lacks conserved residue(s) required for the propagation of feature annotation.</text>
</comment>
<evidence type="ECO:0000256" key="9">
    <source>
        <dbReference type="ARBA" id="ARBA00022741"/>
    </source>
</evidence>
<dbReference type="InterPro" id="IPR000719">
    <property type="entry name" value="Prot_kinase_dom"/>
</dbReference>
<evidence type="ECO:0000256" key="10">
    <source>
        <dbReference type="ARBA" id="ARBA00022777"/>
    </source>
</evidence>
<evidence type="ECO:0000256" key="11">
    <source>
        <dbReference type="ARBA" id="ARBA00022840"/>
    </source>
</evidence>
<evidence type="ECO:0000256" key="3">
    <source>
        <dbReference type="ARBA" id="ARBA00022536"/>
    </source>
</evidence>
<evidence type="ECO:0000256" key="18">
    <source>
        <dbReference type="ARBA" id="ARBA00058961"/>
    </source>
</evidence>
<evidence type="ECO:0000256" key="6">
    <source>
        <dbReference type="ARBA" id="ARBA00022692"/>
    </source>
</evidence>
<evidence type="ECO:0000256" key="1">
    <source>
        <dbReference type="ARBA" id="ARBA00004479"/>
    </source>
</evidence>
<dbReference type="Proteomes" id="UP001177003">
    <property type="component" value="Chromosome 8"/>
</dbReference>
<evidence type="ECO:0000313" key="25">
    <source>
        <dbReference type="EMBL" id="CAI9298659.1"/>
    </source>
</evidence>
<evidence type="ECO:0000256" key="12">
    <source>
        <dbReference type="ARBA" id="ARBA00022989"/>
    </source>
</evidence>
<evidence type="ECO:0000256" key="17">
    <source>
        <dbReference type="ARBA" id="ARBA00047951"/>
    </source>
</evidence>
<sequence>MEKRSSSSSRTMPFSRNLHLFLFLFGLAITQSTSQSTTINTTTADDTTTITKATNVAKPGCQSQCGNVTIPYPFGIGPGCFLSYWFEMTCNTTFNPPKPFIGGLPILEISDSTFRITNKVANKCYNPLGNLTEDNPVSTSLGWTSPYTFSQKNQFTLIGCDDFALFLGPLQINFTSGCITLCSRPEEVLNGSCTGVGCCQTSIPKGLKYYYTSVGSMVSNHTTVWPFNPCTYSFMGEKERFTFRGVSDFMDGNFITRTRASVPILVDWVVGNLSCSEARNAGVLACQANTHCIDSDTGAPGYRCVCNQGYQGQPYLDPGCQDINECEDPNSNLCEGICTNTPGSYSCSCKNGYVVDEFSNGRGCLAQTSEFPVIKFSLGMGFGFMAILVGITWLYFAFKKRKLIKIRQKLFQQNGGLLLKQRIISTEGSVDSTKVFTAVELEKATNNYAEDRILGRGGYGTVYKGIFSNGQVIAIKKSRVMDESQIEQFINEVVILTQVNHRNVVKLLGCCLESEVPLLVYEYVSNGTLFNHIHDKGTNWLSLENRLRVAAESAGALSYLHSATSTPVIHRDVKSANILLDENYTTKIADFGASRLVPIDQTQVTTLVQGTLGYLDPEYFHTSQLTEKSDVYSFGVVLAELLTGRKPLCMERTEEERNLTTYFVMALKENRLFQILDPRVVREGSLDQLQEIGELVKRCVKLTSDERPTMKEVATQLEGLRKFTQHPWANQQGEEENTSLIHTENEQEDLYGVSINPYSTTVELSSGFSIDSNLVYSTNVPR</sequence>
<name>A0AA36EJT9_LACSI</name>
<dbReference type="Gene3D" id="3.30.200.20">
    <property type="entry name" value="Phosphorylase Kinase, domain 1"/>
    <property type="match status" value="1"/>
</dbReference>
<evidence type="ECO:0000256" key="21">
    <source>
        <dbReference type="SAM" id="Phobius"/>
    </source>
</evidence>
<dbReference type="GO" id="GO:0007166">
    <property type="term" value="P:cell surface receptor signaling pathway"/>
    <property type="evidence" value="ECO:0007669"/>
    <property type="project" value="InterPro"/>
</dbReference>
<feature type="domain" description="Protein kinase" evidence="23">
    <location>
        <begin position="448"/>
        <end position="729"/>
    </location>
</feature>
<keyword evidence="7 22" id="KW-0732">Signal</keyword>
<evidence type="ECO:0000256" key="2">
    <source>
        <dbReference type="ARBA" id="ARBA00022527"/>
    </source>
</evidence>
<dbReference type="FunFam" id="1.10.510.10:FF:000084">
    <property type="entry name" value="Wall-associated receptor kinase 2"/>
    <property type="match status" value="1"/>
</dbReference>
<dbReference type="PANTHER" id="PTHR27005:SF283">
    <property type="entry name" value="OS02G0633066 PROTEIN"/>
    <property type="match status" value="1"/>
</dbReference>
<keyword evidence="12 21" id="KW-1133">Transmembrane helix</keyword>
<dbReference type="SMART" id="SM00220">
    <property type="entry name" value="S_TKc"/>
    <property type="match status" value="1"/>
</dbReference>
<keyword evidence="13 21" id="KW-0472">Membrane</keyword>
<dbReference type="InterPro" id="IPR045274">
    <property type="entry name" value="WAK-like"/>
</dbReference>
<dbReference type="PROSITE" id="PS01187">
    <property type="entry name" value="EGF_CA"/>
    <property type="match status" value="1"/>
</dbReference>
<evidence type="ECO:0000256" key="19">
    <source>
        <dbReference type="PROSITE-ProRule" id="PRU00076"/>
    </source>
</evidence>
<keyword evidence="8" id="KW-0677">Repeat</keyword>
<dbReference type="InterPro" id="IPR001881">
    <property type="entry name" value="EGF-like_Ca-bd_dom"/>
</dbReference>
<reference evidence="25" key="1">
    <citation type="submission" date="2023-04" db="EMBL/GenBank/DDBJ databases">
        <authorList>
            <person name="Vijverberg K."/>
            <person name="Xiong W."/>
            <person name="Schranz E."/>
        </authorList>
    </citation>
    <scope>NUCLEOTIDE SEQUENCE</scope>
</reference>
<dbReference type="InterPro" id="IPR011009">
    <property type="entry name" value="Kinase-like_dom_sf"/>
</dbReference>
<feature type="binding site" evidence="20">
    <location>
        <position position="477"/>
    </location>
    <ligand>
        <name>ATP</name>
        <dbReference type="ChEBI" id="CHEBI:30616"/>
    </ligand>
</feature>
<evidence type="ECO:0000256" key="5">
    <source>
        <dbReference type="ARBA" id="ARBA00022679"/>
    </source>
</evidence>
<keyword evidence="14" id="KW-1015">Disulfide bond</keyword>